<accession>A0A892IKB8</accession>
<dbReference type="AlphaFoldDB" id="A0A892IKB8"/>
<dbReference type="PANTHER" id="PTHR34227:SF11">
    <property type="entry name" value="CHAPERONE PROTEIN TORD"/>
    <property type="match status" value="1"/>
</dbReference>
<dbReference type="Proteomes" id="UP000625568">
    <property type="component" value="Chromosome 3"/>
</dbReference>
<dbReference type="GeneID" id="93130700"/>
<dbReference type="InterPro" id="IPR050289">
    <property type="entry name" value="TorD/DmsD_chaperones"/>
</dbReference>
<protein>
    <submittedName>
        <fullName evidence="2">Molecular chaperone TorD family protein</fullName>
    </submittedName>
</protein>
<evidence type="ECO:0000313" key="3">
    <source>
        <dbReference type="Proteomes" id="UP000625568"/>
    </source>
</evidence>
<reference evidence="2 3" key="1">
    <citation type="submission" date="2021-02" db="EMBL/GenBank/DDBJ databases">
        <title>FDA dAtabase for Regulatory Grade micrObial Sequences (FDA-ARGOS): Supporting development and validation of Infectious Disease Dx tests.</title>
        <authorList>
            <person name="Minogue T."/>
            <person name="Wolcott M."/>
            <person name="Wasieloski L."/>
            <person name="Aguilar W."/>
            <person name="Moore D."/>
            <person name="Jaissle J."/>
            <person name="Tallon L."/>
            <person name="Sadzewicz L."/>
            <person name="Zhao X."/>
            <person name="Boylan J."/>
            <person name="Ott S."/>
            <person name="Bowen H."/>
            <person name="Vavikolanu K."/>
            <person name="Mehta A."/>
            <person name="Aluvathingal J."/>
            <person name="Nadendla S."/>
            <person name="Yan Y."/>
            <person name="Sichtig H."/>
        </authorList>
    </citation>
    <scope>NUCLEOTIDE SEQUENCE [LARGE SCALE GENOMIC DNA]</scope>
    <source>
        <strain evidence="2 3">FDAARGOS_1272</strain>
    </source>
</reference>
<dbReference type="EMBL" id="CP069484">
    <property type="protein sequence ID" value="QRO81209.1"/>
    <property type="molecule type" value="Genomic_DNA"/>
</dbReference>
<name>A0A892IKB8_9BURK</name>
<organism evidence="2 3">
    <name type="scientific">Burkholderia dolosa</name>
    <dbReference type="NCBI Taxonomy" id="152500"/>
    <lineage>
        <taxon>Bacteria</taxon>
        <taxon>Pseudomonadati</taxon>
        <taxon>Pseudomonadota</taxon>
        <taxon>Betaproteobacteria</taxon>
        <taxon>Burkholderiales</taxon>
        <taxon>Burkholderiaceae</taxon>
        <taxon>Burkholderia</taxon>
        <taxon>Burkholderia cepacia complex</taxon>
    </lineage>
</organism>
<dbReference type="PANTHER" id="PTHR34227">
    <property type="entry name" value="CHAPERONE PROTEIN YCDY"/>
    <property type="match status" value="1"/>
</dbReference>
<dbReference type="SUPFAM" id="SSF89155">
    <property type="entry name" value="TorD-like"/>
    <property type="match status" value="1"/>
</dbReference>
<sequence length="231" mass="24771">MTGEDREFRAIVADWLANLLSRPLEAAAVARYRHPDAVAVLNALAAELDCRDALVAMCAALDSEASAETVALDLSVLYTRLFDGVTGHVAVPLYESAYTGTGARLFDEAACEMADLLAAIGMCVGSGYREAPDHVSVELALLARLLRSGDIENSARMEARLSRWIPLFVAACSGADPDGFYGGAATMLGKLFGVPHGARNDTNVESARADELREPHVDYSINRGSHHVHER</sequence>
<dbReference type="Gene3D" id="1.10.3480.10">
    <property type="entry name" value="TorD-like"/>
    <property type="match status" value="1"/>
</dbReference>
<dbReference type="InterPro" id="IPR020945">
    <property type="entry name" value="DMSO/NO3_reduct_chaperone"/>
</dbReference>
<evidence type="ECO:0000256" key="1">
    <source>
        <dbReference type="ARBA" id="ARBA00023186"/>
    </source>
</evidence>
<gene>
    <name evidence="2" type="ORF">I6K02_25935</name>
</gene>
<evidence type="ECO:0000313" key="2">
    <source>
        <dbReference type="EMBL" id="QRO81209.1"/>
    </source>
</evidence>
<keyword evidence="1" id="KW-0143">Chaperone</keyword>
<dbReference type="Pfam" id="PF02613">
    <property type="entry name" value="Nitrate_red_del"/>
    <property type="match status" value="1"/>
</dbReference>
<proteinExistence type="predicted"/>
<dbReference type="RefSeq" id="WP_045552341.1">
    <property type="nucleotide sequence ID" value="NZ_CABVPR010000059.1"/>
</dbReference>
<keyword evidence="3" id="KW-1185">Reference proteome</keyword>
<dbReference type="InterPro" id="IPR036411">
    <property type="entry name" value="TorD-like_sf"/>
</dbReference>